<comment type="caution">
    <text evidence="1">The sequence shown here is derived from an EMBL/GenBank/DDBJ whole genome shotgun (WGS) entry which is preliminary data.</text>
</comment>
<dbReference type="AlphaFoldDB" id="A0A512L6W1"/>
<dbReference type="Proteomes" id="UP000321337">
    <property type="component" value="Unassembled WGS sequence"/>
</dbReference>
<sequence>MPPIDTRFYTRYFSRCKFAGADGTRELDIISCLHYAGKKNTEKYEECSSISPNRPTAVCIAA</sequence>
<proteinExistence type="predicted"/>
<protein>
    <submittedName>
        <fullName evidence="1">Uncharacterized protein</fullName>
    </submittedName>
</protein>
<reference evidence="1 2" key="1">
    <citation type="submission" date="2019-07" db="EMBL/GenBank/DDBJ databases">
        <title>Whole genome shotgun sequence of Thiobacillus plumbophilus NBRC 107929.</title>
        <authorList>
            <person name="Hosoyama A."/>
            <person name="Uohara A."/>
            <person name="Ohji S."/>
            <person name="Ichikawa N."/>
        </authorList>
    </citation>
    <scope>NUCLEOTIDE SEQUENCE [LARGE SCALE GENOMIC DNA]</scope>
    <source>
        <strain evidence="1 2">NBRC 107929</strain>
    </source>
</reference>
<accession>A0A512L6W1</accession>
<name>A0A512L6W1_9PROT</name>
<evidence type="ECO:0000313" key="2">
    <source>
        <dbReference type="Proteomes" id="UP000321337"/>
    </source>
</evidence>
<dbReference type="EMBL" id="BKAD01000012">
    <property type="protein sequence ID" value="GEP30224.1"/>
    <property type="molecule type" value="Genomic_DNA"/>
</dbReference>
<gene>
    <name evidence="1" type="ORF">TPL01_13620</name>
</gene>
<evidence type="ECO:0000313" key="1">
    <source>
        <dbReference type="EMBL" id="GEP30224.1"/>
    </source>
</evidence>
<organism evidence="1 2">
    <name type="scientific">Sulfuriferula plumbiphila</name>
    <dbReference type="NCBI Taxonomy" id="171865"/>
    <lineage>
        <taxon>Bacteria</taxon>
        <taxon>Pseudomonadati</taxon>
        <taxon>Pseudomonadota</taxon>
        <taxon>Betaproteobacteria</taxon>
        <taxon>Nitrosomonadales</taxon>
        <taxon>Sulfuricellaceae</taxon>
        <taxon>Sulfuriferula</taxon>
    </lineage>
</organism>
<keyword evidence="2" id="KW-1185">Reference proteome</keyword>